<comment type="caution">
    <text evidence="2">The sequence shown here is derived from an EMBL/GenBank/DDBJ whole genome shotgun (WGS) entry which is preliminary data.</text>
</comment>
<accession>A0A4Z1I9W3</accession>
<dbReference type="OrthoDB" id="10435774at2759"/>
<dbReference type="AlphaFoldDB" id="A0A4Z1I9W3"/>
<keyword evidence="3" id="KW-1185">Reference proteome</keyword>
<name>A0A4Z1I9W3_9HELO</name>
<gene>
    <name evidence="2" type="ORF">BCON_0059g00440</name>
</gene>
<protein>
    <submittedName>
        <fullName evidence="2">Uncharacterized protein</fullName>
    </submittedName>
</protein>
<proteinExistence type="predicted"/>
<organism evidence="2 3">
    <name type="scientific">Botryotinia convoluta</name>
    <dbReference type="NCBI Taxonomy" id="54673"/>
    <lineage>
        <taxon>Eukaryota</taxon>
        <taxon>Fungi</taxon>
        <taxon>Dikarya</taxon>
        <taxon>Ascomycota</taxon>
        <taxon>Pezizomycotina</taxon>
        <taxon>Leotiomycetes</taxon>
        <taxon>Helotiales</taxon>
        <taxon>Sclerotiniaceae</taxon>
        <taxon>Botryotinia</taxon>
    </lineage>
</organism>
<evidence type="ECO:0000313" key="2">
    <source>
        <dbReference type="EMBL" id="TGO58065.1"/>
    </source>
</evidence>
<evidence type="ECO:0000313" key="3">
    <source>
        <dbReference type="Proteomes" id="UP000297527"/>
    </source>
</evidence>
<dbReference type="Proteomes" id="UP000297527">
    <property type="component" value="Unassembled WGS sequence"/>
</dbReference>
<dbReference type="EMBL" id="PQXN01000059">
    <property type="protein sequence ID" value="TGO58065.1"/>
    <property type="molecule type" value="Genomic_DNA"/>
</dbReference>
<sequence>MAGVHKWWEGRAAGMSSSSPREVSPQTASCSYFHDMLSRKLVLNLIVAFSSLDRVEQRLRVIANYCGDAYGTSGSERGYGYGTL</sequence>
<feature type="region of interest" description="Disordered" evidence="1">
    <location>
        <begin position="1"/>
        <end position="26"/>
    </location>
</feature>
<reference evidence="2 3" key="1">
    <citation type="submission" date="2017-12" db="EMBL/GenBank/DDBJ databases">
        <title>Comparative genomics of Botrytis spp.</title>
        <authorList>
            <person name="Valero-Jimenez C.A."/>
            <person name="Tapia P."/>
            <person name="Veloso J."/>
            <person name="Silva-Moreno E."/>
            <person name="Staats M."/>
            <person name="Valdes J.H."/>
            <person name="Van Kan J.A.L."/>
        </authorList>
    </citation>
    <scope>NUCLEOTIDE SEQUENCE [LARGE SCALE GENOMIC DNA]</scope>
    <source>
        <strain evidence="2 3">MUCL11595</strain>
    </source>
</reference>
<feature type="compositionally biased region" description="Polar residues" evidence="1">
    <location>
        <begin position="15"/>
        <end position="26"/>
    </location>
</feature>
<evidence type="ECO:0000256" key="1">
    <source>
        <dbReference type="SAM" id="MobiDB-lite"/>
    </source>
</evidence>